<dbReference type="EMBL" id="LSZO01000103">
    <property type="protein sequence ID" value="KXU38680.1"/>
    <property type="molecule type" value="Genomic_DNA"/>
</dbReference>
<evidence type="ECO:0000313" key="1">
    <source>
        <dbReference type="EMBL" id="KXU38680.1"/>
    </source>
</evidence>
<proteinExistence type="predicted"/>
<dbReference type="RefSeq" id="WP_068388746.1">
    <property type="nucleotide sequence ID" value="NZ_LSZO01000103.1"/>
</dbReference>
<protein>
    <recommendedName>
        <fullName evidence="3">Mobilization protein</fullName>
    </recommendedName>
</protein>
<comment type="caution">
    <text evidence="1">The sequence shown here is derived from an EMBL/GenBank/DDBJ whole genome shotgun (WGS) entry which is preliminary data.</text>
</comment>
<dbReference type="AlphaFoldDB" id="A0A139SW37"/>
<dbReference type="Proteomes" id="UP000072660">
    <property type="component" value="Unassembled WGS sequence"/>
</dbReference>
<sequence length="88" mass="9748">MTPREETDNASSVNAIRAKRRKHLRVPVFDDEAAIIEANAKQAGMSTARFLREVAMGYPLHSVMDKKAVLELVRINSDLARLGNLQGS</sequence>
<gene>
    <name evidence="1" type="ORF">AXE65_12440</name>
</gene>
<keyword evidence="2" id="KW-1185">Reference proteome</keyword>
<accession>A0A139SW37</accession>
<evidence type="ECO:0008006" key="3">
    <source>
        <dbReference type="Google" id="ProtNLM"/>
    </source>
</evidence>
<dbReference type="InterPro" id="IPR053842">
    <property type="entry name" value="NikA-like"/>
</dbReference>
<name>A0A139SW37_9GAMM</name>
<dbReference type="Pfam" id="PF21983">
    <property type="entry name" value="NikA-like"/>
    <property type="match status" value="1"/>
</dbReference>
<reference evidence="1 2" key="1">
    <citation type="submission" date="2016-02" db="EMBL/GenBank/DDBJ databases">
        <authorList>
            <person name="Wen L."/>
            <person name="He K."/>
            <person name="Yang H."/>
        </authorList>
    </citation>
    <scope>NUCLEOTIDE SEQUENCE [LARGE SCALE GENOMIC DNA]</scope>
    <source>
        <strain evidence="1 2">CV58</strain>
    </source>
</reference>
<evidence type="ECO:0000313" key="2">
    <source>
        <dbReference type="Proteomes" id="UP000072660"/>
    </source>
</evidence>
<organism evidence="1 2">
    <name type="scientific">Ventosimonas gracilis</name>
    <dbReference type="NCBI Taxonomy" id="1680762"/>
    <lineage>
        <taxon>Bacteria</taxon>
        <taxon>Pseudomonadati</taxon>
        <taxon>Pseudomonadota</taxon>
        <taxon>Gammaproteobacteria</taxon>
        <taxon>Pseudomonadales</taxon>
        <taxon>Ventosimonadaceae</taxon>
        <taxon>Ventosimonas</taxon>
    </lineage>
</organism>